<comment type="catalytic activity">
    <reaction evidence="1 14">
        <text>Hydrolyzes free adenine bases from 7,8-dihydro-8-oxoguanine:adenine mismatched double-stranded DNA, leaving an apurinic site.</text>
        <dbReference type="EC" id="3.2.2.31"/>
    </reaction>
</comment>
<dbReference type="GO" id="GO:0046872">
    <property type="term" value="F:metal ion binding"/>
    <property type="evidence" value="ECO:0007669"/>
    <property type="project" value="UniProtKB-UniRule"/>
</dbReference>
<dbReference type="AlphaFoldDB" id="M7NY51"/>
<dbReference type="Pfam" id="PF14815">
    <property type="entry name" value="NUDIX_4"/>
    <property type="match status" value="1"/>
</dbReference>
<keyword evidence="12" id="KW-0234">DNA repair</keyword>
<dbReference type="SUPFAM" id="SSF55811">
    <property type="entry name" value="Nudix"/>
    <property type="match status" value="1"/>
</dbReference>
<dbReference type="CDD" id="cd00056">
    <property type="entry name" value="ENDO3c"/>
    <property type="match status" value="1"/>
</dbReference>
<dbReference type="PATRIC" id="fig|1286106.3.peg.2337"/>
<keyword evidence="10 14" id="KW-0408">Iron</keyword>
<dbReference type="NCBIfam" id="NF008132">
    <property type="entry name" value="PRK10880.1"/>
    <property type="match status" value="1"/>
</dbReference>
<sequence>MMTIFNFSDALLGWYEKHGRKDLPWQQSVTPYRVWVSEIMLQQTQVSTVIPYYQRFMQRFPDIAALATANLDEVLSYWAGLGYYARGRNLHKSANIIHHQLGGELPEDIEQLQTLPGIGRSTAGAIMALAFHQRYAILDGNVKRVLSRFYAVEDWPGKPQVEKQLWLRAQALLPDKDFAKYTQAQMDLGATLCTRSRPDCQNCPLQTHCAAYAQNNVSDYPRPRPKKTVPVKQVQWLVVENKHQEILLLKRPAMGIWGGLWCFPEFTDSELETVCDRLEIPVTDAQILAGFQHTFTHFKLNIQPFKMALDDAFSVIEDKPDRIWVKIKDIEELALPAPVKALVNQL</sequence>
<dbReference type="Gene3D" id="1.10.340.30">
    <property type="entry name" value="Hypothetical protein, domain 2"/>
    <property type="match status" value="1"/>
</dbReference>
<evidence type="ECO:0000256" key="5">
    <source>
        <dbReference type="ARBA" id="ARBA00022023"/>
    </source>
</evidence>
<dbReference type="EMBL" id="APHR01000068">
    <property type="protein sequence ID" value="EMR12177.1"/>
    <property type="molecule type" value="Genomic_DNA"/>
</dbReference>
<dbReference type="GO" id="GO:0000701">
    <property type="term" value="F:purine-specific mismatch base pair DNA N-glycosylase activity"/>
    <property type="evidence" value="ECO:0007669"/>
    <property type="project" value="UniProtKB-EC"/>
</dbReference>
<evidence type="ECO:0000256" key="13">
    <source>
        <dbReference type="ARBA" id="ARBA00023295"/>
    </source>
</evidence>
<organism evidence="16 17">
    <name type="scientific">Methylophaga lonarensis MPL</name>
    <dbReference type="NCBI Taxonomy" id="1286106"/>
    <lineage>
        <taxon>Bacteria</taxon>
        <taxon>Pseudomonadati</taxon>
        <taxon>Pseudomonadota</taxon>
        <taxon>Gammaproteobacteria</taxon>
        <taxon>Thiotrichales</taxon>
        <taxon>Piscirickettsiaceae</taxon>
        <taxon>Methylophaga</taxon>
    </lineage>
</organism>
<dbReference type="InterPro" id="IPR011257">
    <property type="entry name" value="DNA_glycosylase"/>
</dbReference>
<evidence type="ECO:0000256" key="3">
    <source>
        <dbReference type="ARBA" id="ARBA00008343"/>
    </source>
</evidence>
<dbReference type="Gene3D" id="1.10.1670.10">
    <property type="entry name" value="Helix-hairpin-Helix base-excision DNA repair enzymes (C-terminal)"/>
    <property type="match status" value="1"/>
</dbReference>
<evidence type="ECO:0000256" key="8">
    <source>
        <dbReference type="ARBA" id="ARBA00022763"/>
    </source>
</evidence>
<evidence type="ECO:0000256" key="7">
    <source>
        <dbReference type="ARBA" id="ARBA00022723"/>
    </source>
</evidence>
<dbReference type="InterPro" id="IPR005760">
    <property type="entry name" value="A/G_AdeGlyc_MutY"/>
</dbReference>
<gene>
    <name evidence="16" type="ORF">MPL1_11688</name>
</gene>
<comment type="function">
    <text evidence="2">Adenine glycosylase active on G-A mispairs. MutY also corrects error-prone DNA synthesis past GO lesions which are due to the oxidatively damaged form of guanine: 7,8-dihydro-8-oxoguanine (8-oxo-dGTP).</text>
</comment>
<dbReference type="GO" id="GO:0006298">
    <property type="term" value="P:mismatch repair"/>
    <property type="evidence" value="ECO:0007669"/>
    <property type="project" value="TreeGrafter"/>
</dbReference>
<dbReference type="Gene3D" id="3.90.79.10">
    <property type="entry name" value="Nucleoside Triphosphate Pyrophosphohydrolase"/>
    <property type="match status" value="1"/>
</dbReference>
<keyword evidence="13 14" id="KW-0326">Glycosidase</keyword>
<evidence type="ECO:0000256" key="11">
    <source>
        <dbReference type="ARBA" id="ARBA00023014"/>
    </source>
</evidence>
<dbReference type="NCBIfam" id="TIGR01084">
    <property type="entry name" value="mutY"/>
    <property type="match status" value="1"/>
</dbReference>
<dbReference type="GO" id="GO:0032357">
    <property type="term" value="F:oxidized purine DNA binding"/>
    <property type="evidence" value="ECO:0007669"/>
    <property type="project" value="TreeGrafter"/>
</dbReference>
<dbReference type="GO" id="GO:0034039">
    <property type="term" value="F:8-oxo-7,8-dihydroguanine DNA N-glycosylase activity"/>
    <property type="evidence" value="ECO:0007669"/>
    <property type="project" value="TreeGrafter"/>
</dbReference>
<keyword evidence="9" id="KW-0378">Hydrolase</keyword>
<name>M7NY51_9GAMM</name>
<accession>M7NY51</accession>
<keyword evidence="7" id="KW-0479">Metal-binding</keyword>
<dbReference type="PANTHER" id="PTHR42944">
    <property type="entry name" value="ADENINE DNA GLYCOSYLASE"/>
    <property type="match status" value="1"/>
</dbReference>
<dbReference type="InterPro" id="IPR015797">
    <property type="entry name" value="NUDIX_hydrolase-like_dom_sf"/>
</dbReference>
<dbReference type="InterPro" id="IPR004036">
    <property type="entry name" value="Endonuclease-III-like_CS2"/>
</dbReference>
<keyword evidence="11" id="KW-0411">Iron-sulfur</keyword>
<dbReference type="PROSITE" id="PS01155">
    <property type="entry name" value="ENDONUCLEASE_III_2"/>
    <property type="match status" value="1"/>
</dbReference>
<reference evidence="16 17" key="1">
    <citation type="journal article" date="2013" name="Genome Announc.">
        <title>Draft Genome Sequence of Methylophaga lonarensis MPLT, a Haloalkaliphilic (Non-Methane-Utilizing) Methylotroph.</title>
        <authorList>
            <person name="Shetty S.A."/>
            <person name="Marathe N.P."/>
            <person name="Munot H."/>
            <person name="Antony C.P."/>
            <person name="Dhotre D.P."/>
            <person name="Murrell J.C."/>
            <person name="Shouche Y.S."/>
        </authorList>
    </citation>
    <scope>NUCLEOTIDE SEQUENCE [LARGE SCALE GENOMIC DNA]</scope>
    <source>
        <strain evidence="16 17">MPL</strain>
    </source>
</reference>
<dbReference type="Pfam" id="PF00730">
    <property type="entry name" value="HhH-GPD"/>
    <property type="match status" value="1"/>
</dbReference>
<dbReference type="EC" id="3.2.2.31" evidence="4 14"/>
<dbReference type="PANTHER" id="PTHR42944:SF1">
    <property type="entry name" value="ADENINE DNA GLYCOSYLASE"/>
    <property type="match status" value="1"/>
</dbReference>
<dbReference type="SUPFAM" id="SSF48150">
    <property type="entry name" value="DNA-glycosylase"/>
    <property type="match status" value="1"/>
</dbReference>
<evidence type="ECO:0000256" key="12">
    <source>
        <dbReference type="ARBA" id="ARBA00023204"/>
    </source>
</evidence>
<comment type="caution">
    <text evidence="16">The sequence shown here is derived from an EMBL/GenBank/DDBJ whole genome shotgun (WGS) entry which is preliminary data.</text>
</comment>
<evidence type="ECO:0000256" key="14">
    <source>
        <dbReference type="RuleBase" id="RU365096"/>
    </source>
</evidence>
<dbReference type="InterPro" id="IPR029119">
    <property type="entry name" value="MutY_C"/>
</dbReference>
<evidence type="ECO:0000313" key="17">
    <source>
        <dbReference type="Proteomes" id="UP000012019"/>
    </source>
</evidence>
<proteinExistence type="inferred from homology"/>
<protein>
    <recommendedName>
        <fullName evidence="5 14">Adenine DNA glycosylase</fullName>
        <ecNumber evidence="4 14">3.2.2.31</ecNumber>
    </recommendedName>
</protein>
<comment type="cofactor">
    <cofactor evidence="14">
        <name>[4Fe-4S] cluster</name>
        <dbReference type="ChEBI" id="CHEBI:49883"/>
    </cofactor>
    <text evidence="14">Binds 1 [4Fe-4S] cluster.</text>
</comment>
<dbReference type="InterPro" id="IPR000445">
    <property type="entry name" value="HhH_motif"/>
</dbReference>
<dbReference type="Proteomes" id="UP000012019">
    <property type="component" value="Unassembled WGS sequence"/>
</dbReference>
<evidence type="ECO:0000256" key="9">
    <source>
        <dbReference type="ARBA" id="ARBA00022801"/>
    </source>
</evidence>
<evidence type="ECO:0000313" key="16">
    <source>
        <dbReference type="EMBL" id="EMR12177.1"/>
    </source>
</evidence>
<dbReference type="GO" id="GO:0051539">
    <property type="term" value="F:4 iron, 4 sulfur cluster binding"/>
    <property type="evidence" value="ECO:0007669"/>
    <property type="project" value="UniProtKB-UniRule"/>
</dbReference>
<evidence type="ECO:0000256" key="4">
    <source>
        <dbReference type="ARBA" id="ARBA00012045"/>
    </source>
</evidence>
<keyword evidence="17" id="KW-1185">Reference proteome</keyword>
<feature type="domain" description="HhH-GPD" evidence="15">
    <location>
        <begin position="40"/>
        <end position="191"/>
    </location>
</feature>
<dbReference type="eggNOG" id="COG1194">
    <property type="taxonomic scope" value="Bacteria"/>
</dbReference>
<keyword evidence="6" id="KW-0004">4Fe-4S</keyword>
<dbReference type="InterPro" id="IPR023170">
    <property type="entry name" value="HhH_base_excis_C"/>
</dbReference>
<dbReference type="FunFam" id="1.10.340.30:FF:000002">
    <property type="entry name" value="Adenine DNA glycosylase"/>
    <property type="match status" value="1"/>
</dbReference>
<dbReference type="CDD" id="cd03431">
    <property type="entry name" value="NUDIX_DNA_Glycosylase_C-MutY"/>
    <property type="match status" value="1"/>
</dbReference>
<dbReference type="STRING" id="1286106.MPL1_11688"/>
<dbReference type="InterPro" id="IPR003265">
    <property type="entry name" value="HhH-GPD_domain"/>
</dbReference>
<dbReference type="RefSeq" id="WP_009727292.1">
    <property type="nucleotide sequence ID" value="NZ_APHR01000068.1"/>
</dbReference>
<dbReference type="GO" id="GO:0006284">
    <property type="term" value="P:base-excision repair"/>
    <property type="evidence" value="ECO:0007669"/>
    <property type="project" value="UniProtKB-UniRule"/>
</dbReference>
<keyword evidence="8 14" id="KW-0227">DNA damage</keyword>
<dbReference type="InterPro" id="IPR044298">
    <property type="entry name" value="MIG/MutY"/>
</dbReference>
<evidence type="ECO:0000256" key="1">
    <source>
        <dbReference type="ARBA" id="ARBA00000843"/>
    </source>
</evidence>
<comment type="similarity">
    <text evidence="3 14">Belongs to the Nth/MutY family.</text>
</comment>
<evidence type="ECO:0000259" key="15">
    <source>
        <dbReference type="SMART" id="SM00478"/>
    </source>
</evidence>
<evidence type="ECO:0000256" key="2">
    <source>
        <dbReference type="ARBA" id="ARBA00002933"/>
    </source>
</evidence>
<dbReference type="SMART" id="SM00478">
    <property type="entry name" value="ENDO3c"/>
    <property type="match status" value="1"/>
</dbReference>
<dbReference type="GO" id="GO:0035485">
    <property type="term" value="F:adenine/guanine mispair binding"/>
    <property type="evidence" value="ECO:0007669"/>
    <property type="project" value="TreeGrafter"/>
</dbReference>
<evidence type="ECO:0000256" key="10">
    <source>
        <dbReference type="ARBA" id="ARBA00023004"/>
    </source>
</evidence>
<dbReference type="Pfam" id="PF00633">
    <property type="entry name" value="HHH"/>
    <property type="match status" value="1"/>
</dbReference>
<evidence type="ECO:0000256" key="6">
    <source>
        <dbReference type="ARBA" id="ARBA00022485"/>
    </source>
</evidence>